<organism evidence="6 7">
    <name type="scientific">Streptomyces dengpaensis</name>
    <dbReference type="NCBI Taxonomy" id="2049881"/>
    <lineage>
        <taxon>Bacteria</taxon>
        <taxon>Bacillati</taxon>
        <taxon>Actinomycetota</taxon>
        <taxon>Actinomycetes</taxon>
        <taxon>Kitasatosporales</taxon>
        <taxon>Streptomycetaceae</taxon>
        <taxon>Streptomyces</taxon>
    </lineage>
</organism>
<feature type="domain" description="FAD-binding" evidence="5">
    <location>
        <begin position="38"/>
        <end position="397"/>
    </location>
</feature>
<dbReference type="GO" id="GO:0004497">
    <property type="term" value="F:monooxygenase activity"/>
    <property type="evidence" value="ECO:0007669"/>
    <property type="project" value="UniProtKB-KW"/>
</dbReference>
<evidence type="ECO:0000313" key="6">
    <source>
        <dbReference type="EMBL" id="AVH54513.1"/>
    </source>
</evidence>
<keyword evidence="3" id="KW-0274">FAD</keyword>
<keyword evidence="6" id="KW-0687">Ribonucleoprotein</keyword>
<dbReference type="Pfam" id="PF21274">
    <property type="entry name" value="Rng_hyd_C"/>
    <property type="match status" value="1"/>
</dbReference>
<dbReference type="Proteomes" id="UP000238413">
    <property type="component" value="Chromosome"/>
</dbReference>
<dbReference type="PANTHER" id="PTHR43004">
    <property type="entry name" value="TRK SYSTEM POTASSIUM UPTAKE PROTEIN"/>
    <property type="match status" value="1"/>
</dbReference>
<dbReference type="Gene3D" id="3.30.9.10">
    <property type="entry name" value="D-Amino Acid Oxidase, subunit A, domain 2"/>
    <property type="match status" value="1"/>
</dbReference>
<dbReference type="PANTHER" id="PTHR43004:SF19">
    <property type="entry name" value="BINDING MONOOXYGENASE, PUTATIVE (JCVI)-RELATED"/>
    <property type="match status" value="1"/>
</dbReference>
<dbReference type="SUPFAM" id="SSF51905">
    <property type="entry name" value="FAD/NAD(P)-binding domain"/>
    <property type="match status" value="1"/>
</dbReference>
<dbReference type="InterPro" id="IPR002938">
    <property type="entry name" value="FAD-bd"/>
</dbReference>
<keyword evidence="2" id="KW-0285">Flavoprotein</keyword>
<dbReference type="InterPro" id="IPR036188">
    <property type="entry name" value="FAD/NAD-bd_sf"/>
</dbReference>
<dbReference type="InterPro" id="IPR050641">
    <property type="entry name" value="RIFMO-like"/>
</dbReference>
<evidence type="ECO:0000259" key="5">
    <source>
        <dbReference type="Pfam" id="PF01494"/>
    </source>
</evidence>
<evidence type="ECO:0000313" key="7">
    <source>
        <dbReference type="Proteomes" id="UP000238413"/>
    </source>
</evidence>
<evidence type="ECO:0000256" key="1">
    <source>
        <dbReference type="ARBA" id="ARBA00001974"/>
    </source>
</evidence>
<name>A0ABM6SJE7_9ACTN</name>
<evidence type="ECO:0000256" key="2">
    <source>
        <dbReference type="ARBA" id="ARBA00022630"/>
    </source>
</evidence>
<dbReference type="Gene3D" id="3.50.50.60">
    <property type="entry name" value="FAD/NAD(P)-binding domain"/>
    <property type="match status" value="1"/>
</dbReference>
<feature type="region of interest" description="Disordered" evidence="4">
    <location>
        <begin position="442"/>
        <end position="462"/>
    </location>
</feature>
<comment type="cofactor">
    <cofactor evidence="1">
        <name>FAD</name>
        <dbReference type="ChEBI" id="CHEBI:57692"/>
    </cofactor>
</comment>
<protein>
    <submittedName>
        <fullName evidence="6">Monooxygenase</fullName>
    </submittedName>
</protein>
<keyword evidence="6" id="KW-0689">Ribosomal protein</keyword>
<evidence type="ECO:0000256" key="3">
    <source>
        <dbReference type="ARBA" id="ARBA00022827"/>
    </source>
</evidence>
<reference evidence="6 7" key="1">
    <citation type="submission" date="2018-02" db="EMBL/GenBank/DDBJ databases">
        <title>Complete genome sequence of Streptomyces dengpaensis, the producer of angucyclines.</title>
        <authorList>
            <person name="Yumei L."/>
        </authorList>
    </citation>
    <scope>NUCLEOTIDE SEQUENCE [LARGE SCALE GENOMIC DNA]</scope>
    <source>
        <strain evidence="6 7">XZHG99</strain>
    </source>
</reference>
<keyword evidence="6" id="KW-0503">Monooxygenase</keyword>
<dbReference type="Gene3D" id="3.40.30.120">
    <property type="match status" value="1"/>
</dbReference>
<keyword evidence="6" id="KW-0560">Oxidoreductase</keyword>
<dbReference type="Pfam" id="PF01494">
    <property type="entry name" value="FAD_binding_3"/>
    <property type="match status" value="1"/>
</dbReference>
<accession>A0ABM6SJE7</accession>
<proteinExistence type="predicted"/>
<sequence>MGCDNSCDRCLTSPSADRQIWPGGLIVHGVTHTVNTNEVPVLVVGGSLVGLSTALFLAQQGVEVLAVERHPGTAIHPRAGHLHLRTLELMRSVGLEPALQQLSAERYFPNGGINEVRTLAEGEVASYIPDLNQGVAEFSPSRRLFVAQDALEPLLRERAEALGATLRYNAEVVSLEQDDEGVTATIRDHGTGAVEQVRARYVVAADGNRSPIRGQLGIKMGGHGQLSRSATIYFHADCRELLKGTELGVIYVTNPALRGFFRFERTGTSGFLVVNTLGDPTLPGTLDVTRELTTEGAARLLRSAIGLPDLPVQIDDVAEWVATADVAERYQAGRIFLAGDAAHVVPPMGGFGGNTGIHDAHNLAWKLAMVVQGTAGEALLDSYDAERRPVGELTIDQAYSRYRHRVTPELMTEDVPELVDDFSMEIGYRYHSAAILPDAEAADDDTRVGRPRQALGQPGTRAPHVELDSDRSILDLFGNGFVLVTGDSGRPWQEAADAAARNGLPVVTPLVDTRGDDIAAAYGIGPAGAALVRPDGFVGWRSREGVPDPTTELSRALTGLLAR</sequence>
<gene>
    <name evidence="6" type="ORF">C4B68_00165</name>
</gene>
<keyword evidence="7" id="KW-1185">Reference proteome</keyword>
<evidence type="ECO:0000256" key="4">
    <source>
        <dbReference type="SAM" id="MobiDB-lite"/>
    </source>
</evidence>
<dbReference type="PRINTS" id="PR00420">
    <property type="entry name" value="RNGMNOXGNASE"/>
</dbReference>
<dbReference type="EMBL" id="CP026652">
    <property type="protein sequence ID" value="AVH54513.1"/>
    <property type="molecule type" value="Genomic_DNA"/>
</dbReference>
<dbReference type="GO" id="GO:0005840">
    <property type="term" value="C:ribosome"/>
    <property type="evidence" value="ECO:0007669"/>
    <property type="project" value="UniProtKB-KW"/>
</dbReference>